<dbReference type="PROSITE" id="PS50018">
    <property type="entry name" value="RAS_GTPASE_ACTIV_2"/>
    <property type="match status" value="1"/>
</dbReference>
<dbReference type="Gene3D" id="1.20.1050.80">
    <property type="entry name" value="VPS9 domain"/>
    <property type="match status" value="1"/>
</dbReference>
<dbReference type="GO" id="GO:0006897">
    <property type="term" value="P:endocytosis"/>
    <property type="evidence" value="ECO:0007669"/>
    <property type="project" value="UniProtKB-KW"/>
</dbReference>
<keyword evidence="3" id="KW-0343">GTPase activation</keyword>
<dbReference type="GO" id="GO:0030139">
    <property type="term" value="C:endocytic vesicle"/>
    <property type="evidence" value="ECO:0007669"/>
    <property type="project" value="TreeGrafter"/>
</dbReference>
<dbReference type="InterPro" id="IPR003123">
    <property type="entry name" value="VPS9"/>
</dbReference>
<dbReference type="SUPFAM" id="SSF109993">
    <property type="entry name" value="VPS9 domain"/>
    <property type="match status" value="1"/>
</dbReference>
<feature type="compositionally biased region" description="Polar residues" evidence="9">
    <location>
        <begin position="673"/>
        <end position="698"/>
    </location>
</feature>
<proteinExistence type="inferred from homology"/>
<dbReference type="Gene3D" id="1.10.506.10">
    <property type="entry name" value="GTPase Activation - p120gap, domain 1"/>
    <property type="match status" value="1"/>
</dbReference>
<comment type="subcellular location">
    <subcellularLocation>
        <location evidence="1">Membrane</location>
        <topology evidence="1">Peripheral membrane protein</topology>
    </subcellularLocation>
</comment>
<dbReference type="GO" id="GO:0031267">
    <property type="term" value="F:small GTPase binding"/>
    <property type="evidence" value="ECO:0007669"/>
    <property type="project" value="TreeGrafter"/>
</dbReference>
<evidence type="ECO:0000256" key="6">
    <source>
        <dbReference type="ARBA" id="ARBA00023136"/>
    </source>
</evidence>
<feature type="region of interest" description="Disordered" evidence="9">
    <location>
        <begin position="940"/>
        <end position="982"/>
    </location>
</feature>
<name>A0A164SUX1_9CRUS</name>
<evidence type="ECO:0000256" key="7">
    <source>
        <dbReference type="ARBA" id="ARBA00053914"/>
    </source>
</evidence>
<keyword evidence="13" id="KW-1185">Reference proteome</keyword>
<comment type="caution">
    <text evidence="12">The sequence shown here is derived from an EMBL/GenBank/DDBJ whole genome shotgun (WGS) entry which is preliminary data.</text>
</comment>
<dbReference type="CDD" id="cd05129">
    <property type="entry name" value="RasGAP_RAP6"/>
    <property type="match status" value="1"/>
</dbReference>
<feature type="compositionally biased region" description="Basic and acidic residues" evidence="9">
    <location>
        <begin position="768"/>
        <end position="780"/>
    </location>
</feature>
<dbReference type="InterPro" id="IPR041545">
    <property type="entry name" value="DUF5601"/>
</dbReference>
<evidence type="ECO:0000256" key="1">
    <source>
        <dbReference type="ARBA" id="ARBA00004170"/>
    </source>
</evidence>
<dbReference type="STRING" id="35525.A0A164SUX1"/>
<feature type="compositionally biased region" description="Basic and acidic residues" evidence="9">
    <location>
        <begin position="969"/>
        <end position="982"/>
    </location>
</feature>
<feature type="compositionally biased region" description="Low complexity" evidence="9">
    <location>
        <begin position="641"/>
        <end position="655"/>
    </location>
</feature>
<feature type="region of interest" description="Disordered" evidence="9">
    <location>
        <begin position="750"/>
        <end position="781"/>
    </location>
</feature>
<dbReference type="GO" id="GO:0016020">
    <property type="term" value="C:membrane"/>
    <property type="evidence" value="ECO:0007669"/>
    <property type="project" value="UniProtKB-SubCell"/>
</dbReference>
<keyword evidence="6" id="KW-0472">Membrane</keyword>
<dbReference type="GO" id="GO:0051049">
    <property type="term" value="P:regulation of transport"/>
    <property type="evidence" value="ECO:0007669"/>
    <property type="project" value="UniProtKB-ARBA"/>
</dbReference>
<dbReference type="Proteomes" id="UP000076858">
    <property type="component" value="Unassembled WGS sequence"/>
</dbReference>
<dbReference type="SUPFAM" id="SSF48350">
    <property type="entry name" value="GTPase activation domain, GAP"/>
    <property type="match status" value="1"/>
</dbReference>
<evidence type="ECO:0000313" key="12">
    <source>
        <dbReference type="EMBL" id="KZS09967.1"/>
    </source>
</evidence>
<feature type="compositionally biased region" description="Polar residues" evidence="9">
    <location>
        <begin position="479"/>
        <end position="501"/>
    </location>
</feature>
<feature type="region of interest" description="Disordered" evidence="9">
    <location>
        <begin position="593"/>
        <end position="728"/>
    </location>
</feature>
<dbReference type="GO" id="GO:0005085">
    <property type="term" value="F:guanyl-nucleotide exchange factor activity"/>
    <property type="evidence" value="ECO:0007669"/>
    <property type="project" value="UniProtKB-KW"/>
</dbReference>
<feature type="domain" description="Ras-GAP" evidence="10">
    <location>
        <begin position="151"/>
        <end position="359"/>
    </location>
</feature>
<feature type="compositionally biased region" description="Acidic residues" evidence="9">
    <location>
        <begin position="656"/>
        <end position="667"/>
    </location>
</feature>
<feature type="region of interest" description="Disordered" evidence="9">
    <location>
        <begin position="531"/>
        <end position="561"/>
    </location>
</feature>
<feature type="region of interest" description="Disordered" evidence="9">
    <location>
        <begin position="888"/>
        <end position="920"/>
    </location>
</feature>
<dbReference type="Pfam" id="PF00616">
    <property type="entry name" value="RasGAP"/>
    <property type="match status" value="1"/>
</dbReference>
<keyword evidence="5" id="KW-0344">Guanine-nucleotide releasing factor</keyword>
<feature type="compositionally biased region" description="Low complexity" evidence="9">
    <location>
        <begin position="898"/>
        <end position="920"/>
    </location>
</feature>
<dbReference type="OrthoDB" id="10264848at2759"/>
<feature type="compositionally biased region" description="Polar residues" evidence="9">
    <location>
        <begin position="888"/>
        <end position="897"/>
    </location>
</feature>
<accession>A0A164SUX1</accession>
<dbReference type="InterPro" id="IPR045046">
    <property type="entry name" value="Vps9-like"/>
</dbReference>
<organism evidence="12 13">
    <name type="scientific">Daphnia magna</name>
    <dbReference type="NCBI Taxonomy" id="35525"/>
    <lineage>
        <taxon>Eukaryota</taxon>
        <taxon>Metazoa</taxon>
        <taxon>Ecdysozoa</taxon>
        <taxon>Arthropoda</taxon>
        <taxon>Crustacea</taxon>
        <taxon>Branchiopoda</taxon>
        <taxon>Diplostraca</taxon>
        <taxon>Cladocera</taxon>
        <taxon>Anomopoda</taxon>
        <taxon>Daphniidae</taxon>
        <taxon>Daphnia</taxon>
    </lineage>
</organism>
<feature type="region of interest" description="Disordered" evidence="9">
    <location>
        <begin position="479"/>
        <end position="507"/>
    </location>
</feature>
<evidence type="ECO:0000256" key="4">
    <source>
        <dbReference type="ARBA" id="ARBA00022583"/>
    </source>
</evidence>
<feature type="compositionally biased region" description="Polar residues" evidence="9">
    <location>
        <begin position="598"/>
        <end position="617"/>
    </location>
</feature>
<evidence type="ECO:0000256" key="8">
    <source>
        <dbReference type="ARBA" id="ARBA00068997"/>
    </source>
</evidence>
<evidence type="ECO:0000313" key="13">
    <source>
        <dbReference type="Proteomes" id="UP000076858"/>
    </source>
</evidence>
<evidence type="ECO:0000256" key="5">
    <source>
        <dbReference type="ARBA" id="ARBA00022658"/>
    </source>
</evidence>
<dbReference type="PANTHER" id="PTHR23101:SF25">
    <property type="entry name" value="GTPASE-ACTIVATING PROTEIN AND VPS9 DOMAIN-CONTAINING PROTEIN 1"/>
    <property type="match status" value="1"/>
</dbReference>
<dbReference type="SMART" id="SM00167">
    <property type="entry name" value="VPS9"/>
    <property type="match status" value="1"/>
</dbReference>
<sequence>MVPVSTKLQNEMLLDLARNLRQERLLIGSERQNLQILNKKVSEALEKLHQLAWVASQQRINLDGLIISRLEVSPSFSCHQANALEGACFIEGYRHLGFHEALFSEFLQRLRQNAPLLAVCLANGEKLSPETMPTVISVVTSSLYANFLLGDDEKYCLQLLKHLMELQLVNSENPRRLLRHGSCAFSRLYKAFTEGLFSAKVFLTAALHDPILFLLMEDEMYLDVDPVRAVNRYPSYEREKRFGREGTPEFNTAIQKYRTTAIDRLVQLTQRFILGLAASVACFPSSVAWLVRQMRSLLTHSMRIDARQVHAICVDLVFAFFICPAIVNPDPCGIVEAPISPIARSNLIQVAQILQVLVHSKWEPFDPKLDDLYSRFDKDCVSSILDAILDEGTSSANVAPFSPSSTESSPSADPSVDTHRLLVGLNRSVALVTENELQTFVQFLRTVLASDGLEANDKRTLENLMQPVPLVCSPVKSALSQSNGDLTPSSNGVTVEPTGSSPKGKRNLLDKVNSRVRSKAANLLQRDSDHSFGIWSSSDDSGDLGTPRHSNGEESPGSSGAVLGHVLVIPFSSKNEECIGMLSEQQVLALEQEKESTRASLDGSSVQGAEEMQQNPVQEKRTRFSLSHDEGSIGNTSDNLEAVSEAASNHSVESSVESENDEAEQDPIDNLSDMVSANVSGRGSPNVSGRDTPSSQITEGDEGTSRSGINEQRPLLMQVAPPKPSDIDDRFGRFDVKDLILGDETRSLVSDSWSTDVLGSDSELANETAERDRQPDRPPLEDIVLPGRHLLVEAEAGLFDVSETASEAWSTDVVTSDTERMAEVDTDETSSVARSEADSEQDSTSMLAVNAGPSHLGAIQRIRGRMSGSLFRPIREASVEQIQNLSLQTRSAPQQEISSNVSNGPMSSSSSSCSSHGSIASSAKGLATSTAASAAMVNTTASSSAGGTVPTSSGQASTGAIPKSISFDKTADRGDKEHCYDDENKNKRSFFRNFKLPFKRGGRTKDRASAIDHTDSVNYSTYNRTLRRSASEEARTALATESSDDILAKYRSKGSTLTSQGDASSSNGTQSMVNFNLAEEQSVDEDEGEDERQHIDPLNIESSYAFADAKRKLRLVLSTADVQSLHVMNNATAASNSTEHELIIFLKLQLAEAINLQDRSLVAQLHETLRCVRLFDADGCSKLFHSLKEDYKGRAPYLSYLIQCRQSLLSVLAHLERLGNRVEQDKAVCHRFLISVCVRLFLERREKQLNDFVVEFQQLHAADEKADWLESFLHRLSAELERDSMWQSASRYQIELAQTAVEQRLMALIYSYALYPNGDGDVSRDQACDVLHEHIEKLGQVVTPSHKDLRIPKIYRYECPWPSAQAELVSISAYKTPRDKVACVIRCATTIMNLLSLAAAAAERGVPAADDFMPVFVFVIIKANPPCLLSTVEYVNSFFGNRLEGEDQYWWTQFCSAIEFVKTMDYGH</sequence>
<dbReference type="FunFam" id="1.20.1050.80:FF:000001">
    <property type="entry name" value="GTPase-activating protein and VPS9 domain-containing protein 1 isoform X1"/>
    <property type="match status" value="1"/>
</dbReference>
<dbReference type="InterPro" id="IPR001936">
    <property type="entry name" value="RasGAP_dom"/>
</dbReference>
<evidence type="ECO:0000259" key="10">
    <source>
        <dbReference type="PROSITE" id="PS50018"/>
    </source>
</evidence>
<dbReference type="Pfam" id="PF02204">
    <property type="entry name" value="VPS9"/>
    <property type="match status" value="1"/>
</dbReference>
<reference evidence="12 13" key="1">
    <citation type="submission" date="2016-03" db="EMBL/GenBank/DDBJ databases">
        <title>EvidentialGene: Evidence-directed Construction of Genes on Genomes.</title>
        <authorList>
            <person name="Gilbert D.G."/>
            <person name="Choi J.-H."/>
            <person name="Mockaitis K."/>
            <person name="Colbourne J."/>
            <person name="Pfrender M."/>
        </authorList>
    </citation>
    <scope>NUCLEOTIDE SEQUENCE [LARGE SCALE GENOMIC DNA]</scope>
    <source>
        <strain evidence="12 13">Xinb3</strain>
        <tissue evidence="12">Complete organism</tissue>
    </source>
</reference>
<dbReference type="InterPro" id="IPR037191">
    <property type="entry name" value="VPS9_dom_sf"/>
</dbReference>
<dbReference type="Pfam" id="PF18151">
    <property type="entry name" value="DUF5601"/>
    <property type="match status" value="1"/>
</dbReference>
<keyword evidence="4" id="KW-0254">Endocytosis</keyword>
<dbReference type="PROSITE" id="PS51205">
    <property type="entry name" value="VPS9"/>
    <property type="match status" value="1"/>
</dbReference>
<feature type="region of interest" description="Disordered" evidence="9">
    <location>
        <begin position="810"/>
        <end position="844"/>
    </location>
</feature>
<protein>
    <recommendedName>
        <fullName evidence="8">Receptor-mediated endocytosis protein 6 homolog</fullName>
    </recommendedName>
</protein>
<dbReference type="PANTHER" id="PTHR23101">
    <property type="entry name" value="RAB GDP/GTP EXCHANGE FACTOR"/>
    <property type="match status" value="1"/>
</dbReference>
<comment type="function">
    <text evidence="7">Acts both as a GTPase-activating protein (GAP) and a guanine nucleotide exchange factor (GEF), and participates in endocytosis.</text>
</comment>
<dbReference type="GO" id="GO:0005096">
    <property type="term" value="F:GTPase activator activity"/>
    <property type="evidence" value="ECO:0007669"/>
    <property type="project" value="UniProtKB-KW"/>
</dbReference>
<comment type="similarity">
    <text evidence="2">Belongs to the GAPVD1 family.</text>
</comment>
<gene>
    <name evidence="12" type="ORF">APZ42_025788</name>
</gene>
<dbReference type="GO" id="GO:0005829">
    <property type="term" value="C:cytosol"/>
    <property type="evidence" value="ECO:0007669"/>
    <property type="project" value="TreeGrafter"/>
</dbReference>
<feature type="compositionally biased region" description="Basic and acidic residues" evidence="9">
    <location>
        <begin position="618"/>
        <end position="631"/>
    </location>
</feature>
<evidence type="ECO:0000256" key="9">
    <source>
        <dbReference type="SAM" id="MobiDB-lite"/>
    </source>
</evidence>
<dbReference type="Gene3D" id="1.10.246.120">
    <property type="match status" value="1"/>
</dbReference>
<evidence type="ECO:0000256" key="2">
    <source>
        <dbReference type="ARBA" id="ARBA00008489"/>
    </source>
</evidence>
<feature type="domain" description="VPS9" evidence="11">
    <location>
        <begin position="1325"/>
        <end position="1468"/>
    </location>
</feature>
<feature type="compositionally biased region" description="Polar residues" evidence="9">
    <location>
        <begin position="940"/>
        <end position="958"/>
    </location>
</feature>
<dbReference type="EMBL" id="LRGB01001937">
    <property type="protein sequence ID" value="KZS09967.1"/>
    <property type="molecule type" value="Genomic_DNA"/>
</dbReference>
<dbReference type="InterPro" id="IPR008936">
    <property type="entry name" value="Rho_GTPase_activation_prot"/>
</dbReference>
<evidence type="ECO:0000259" key="11">
    <source>
        <dbReference type="PROSITE" id="PS51205"/>
    </source>
</evidence>
<evidence type="ECO:0000256" key="3">
    <source>
        <dbReference type="ARBA" id="ARBA00022468"/>
    </source>
</evidence>